<name>A0A427AZX8_ENSVE</name>
<proteinExistence type="predicted"/>
<keyword evidence="1" id="KW-0812">Transmembrane</keyword>
<evidence type="ECO:0000256" key="1">
    <source>
        <dbReference type="SAM" id="Phobius"/>
    </source>
</evidence>
<protein>
    <submittedName>
        <fullName evidence="2">Uncharacterized protein</fullName>
    </submittedName>
</protein>
<evidence type="ECO:0000313" key="3">
    <source>
        <dbReference type="Proteomes" id="UP000287651"/>
    </source>
</evidence>
<organism evidence="2 3">
    <name type="scientific">Ensete ventricosum</name>
    <name type="common">Abyssinian banana</name>
    <name type="synonym">Musa ensete</name>
    <dbReference type="NCBI Taxonomy" id="4639"/>
    <lineage>
        <taxon>Eukaryota</taxon>
        <taxon>Viridiplantae</taxon>
        <taxon>Streptophyta</taxon>
        <taxon>Embryophyta</taxon>
        <taxon>Tracheophyta</taxon>
        <taxon>Spermatophyta</taxon>
        <taxon>Magnoliopsida</taxon>
        <taxon>Liliopsida</taxon>
        <taxon>Zingiberales</taxon>
        <taxon>Musaceae</taxon>
        <taxon>Ensete</taxon>
    </lineage>
</organism>
<evidence type="ECO:0000313" key="2">
    <source>
        <dbReference type="EMBL" id="RRT81800.1"/>
    </source>
</evidence>
<reference evidence="2 3" key="1">
    <citation type="journal article" date="2014" name="Agronomy (Basel)">
        <title>A Draft Genome Sequence for Ensete ventricosum, the Drought-Tolerant Tree Against Hunger.</title>
        <authorList>
            <person name="Harrison J."/>
            <person name="Moore K.A."/>
            <person name="Paszkiewicz K."/>
            <person name="Jones T."/>
            <person name="Grant M."/>
            <person name="Ambacheew D."/>
            <person name="Muzemil S."/>
            <person name="Studholme D.J."/>
        </authorList>
    </citation>
    <scope>NUCLEOTIDE SEQUENCE [LARGE SCALE GENOMIC DNA]</scope>
</reference>
<dbReference type="AlphaFoldDB" id="A0A427AZX8"/>
<dbReference type="Proteomes" id="UP000287651">
    <property type="component" value="Unassembled WGS sequence"/>
</dbReference>
<sequence length="87" mass="9945">MEGREEGCVFFFVTVNLNPELFLVTNEICRLLNNLAKGAPETLLDTVHSQEKQRSSPLPWGKMTCILFLLALTLFLLLLPLPRLLRF</sequence>
<keyword evidence="1" id="KW-1133">Transmembrane helix</keyword>
<gene>
    <name evidence="2" type="ORF">B296_00012555</name>
</gene>
<comment type="caution">
    <text evidence="2">The sequence shown here is derived from an EMBL/GenBank/DDBJ whole genome shotgun (WGS) entry which is preliminary data.</text>
</comment>
<feature type="transmembrane region" description="Helical" evidence="1">
    <location>
        <begin position="60"/>
        <end position="81"/>
    </location>
</feature>
<dbReference type="EMBL" id="AMZH03000823">
    <property type="protein sequence ID" value="RRT81800.1"/>
    <property type="molecule type" value="Genomic_DNA"/>
</dbReference>
<keyword evidence="1" id="KW-0472">Membrane</keyword>
<accession>A0A427AZX8</accession>